<evidence type="ECO:0000256" key="1">
    <source>
        <dbReference type="ARBA" id="ARBA00023231"/>
    </source>
</evidence>
<dbReference type="EMBL" id="JBHTCM010000003">
    <property type="protein sequence ID" value="MFC7331632.1"/>
    <property type="molecule type" value="Genomic_DNA"/>
</dbReference>
<evidence type="ECO:0000259" key="3">
    <source>
        <dbReference type="Pfam" id="PF02579"/>
    </source>
</evidence>
<proteinExistence type="predicted"/>
<organism evidence="4 5">
    <name type="scientific">Rhodocista pekingensis</name>
    <dbReference type="NCBI Taxonomy" id="201185"/>
    <lineage>
        <taxon>Bacteria</taxon>
        <taxon>Pseudomonadati</taxon>
        <taxon>Pseudomonadota</taxon>
        <taxon>Alphaproteobacteria</taxon>
        <taxon>Rhodospirillales</taxon>
        <taxon>Azospirillaceae</taxon>
        <taxon>Rhodocista</taxon>
    </lineage>
</organism>
<feature type="region of interest" description="Disordered" evidence="2">
    <location>
        <begin position="109"/>
        <end position="142"/>
    </location>
</feature>
<evidence type="ECO:0000256" key="2">
    <source>
        <dbReference type="SAM" id="MobiDB-lite"/>
    </source>
</evidence>
<reference evidence="5" key="1">
    <citation type="journal article" date="2019" name="Int. J. Syst. Evol. Microbiol.">
        <title>The Global Catalogue of Microorganisms (GCM) 10K type strain sequencing project: providing services to taxonomists for standard genome sequencing and annotation.</title>
        <authorList>
            <consortium name="The Broad Institute Genomics Platform"/>
            <consortium name="The Broad Institute Genome Sequencing Center for Infectious Disease"/>
            <person name="Wu L."/>
            <person name="Ma J."/>
        </authorList>
    </citation>
    <scope>NUCLEOTIDE SEQUENCE [LARGE SCALE GENOMIC DNA]</scope>
    <source>
        <strain evidence="5">CGMCC 1.16275</strain>
    </source>
</reference>
<protein>
    <submittedName>
        <fullName evidence="4">NifB/NifX family molybdenum-iron cluster-binding protein</fullName>
    </submittedName>
</protein>
<name>A0ABW2KNX9_9PROT</name>
<sequence length="142" mass="15152">MKVAVASQNFRTVTPHAGKTRRFLLFSAQPGAEPVETGRLDLPREMAFHDFAGGPHPLDAVDVIIAGSAGPRFAARMRDRGITAVATTEIDPRAAIAAFLVGTLRPAEHVHEDDGDHGHPHDHGHPQGDHHHGRGGAGCCRD</sequence>
<comment type="caution">
    <text evidence="4">The sequence shown here is derived from an EMBL/GenBank/DDBJ whole genome shotgun (WGS) entry which is preliminary data.</text>
</comment>
<dbReference type="Proteomes" id="UP001596456">
    <property type="component" value="Unassembled WGS sequence"/>
</dbReference>
<keyword evidence="1" id="KW-0535">Nitrogen fixation</keyword>
<evidence type="ECO:0000313" key="4">
    <source>
        <dbReference type="EMBL" id="MFC7331632.1"/>
    </source>
</evidence>
<evidence type="ECO:0000313" key="5">
    <source>
        <dbReference type="Proteomes" id="UP001596456"/>
    </source>
</evidence>
<dbReference type="Pfam" id="PF02579">
    <property type="entry name" value="Nitro_FeMo-Co"/>
    <property type="match status" value="1"/>
</dbReference>
<dbReference type="Gene3D" id="3.30.420.130">
    <property type="entry name" value="Dinitrogenase iron-molybdenum cofactor biosynthesis domain"/>
    <property type="match status" value="1"/>
</dbReference>
<accession>A0ABW2KNX9</accession>
<dbReference type="SUPFAM" id="SSF53146">
    <property type="entry name" value="Nitrogenase accessory factor-like"/>
    <property type="match status" value="1"/>
</dbReference>
<dbReference type="InterPro" id="IPR003731">
    <property type="entry name" value="Di-Nase_FeMo-co_biosynth"/>
</dbReference>
<dbReference type="InterPro" id="IPR036105">
    <property type="entry name" value="DiNase_FeMo-co_biosyn_sf"/>
</dbReference>
<feature type="compositionally biased region" description="Basic and acidic residues" evidence="2">
    <location>
        <begin position="109"/>
        <end position="130"/>
    </location>
</feature>
<dbReference type="RefSeq" id="WP_377355532.1">
    <property type="nucleotide sequence ID" value="NZ_JBHTCM010000003.1"/>
</dbReference>
<feature type="domain" description="Dinitrogenase iron-molybdenum cofactor biosynthesis" evidence="3">
    <location>
        <begin position="12"/>
        <end position="99"/>
    </location>
</feature>
<gene>
    <name evidence="4" type="ORF">ACFQPS_00520</name>
</gene>
<keyword evidence="5" id="KW-1185">Reference proteome</keyword>